<proteinExistence type="predicted"/>
<dbReference type="EMBL" id="HBNR01051995">
    <property type="protein sequence ID" value="CAE4616562.1"/>
    <property type="molecule type" value="Transcribed_RNA"/>
</dbReference>
<name>A0A7S4V9Y0_9DINO</name>
<protein>
    <submittedName>
        <fullName evidence="1">Uncharacterized protein</fullName>
    </submittedName>
</protein>
<accession>A0A7S4V9Y0</accession>
<gene>
    <name evidence="1" type="ORF">AMON00008_LOCUS36440</name>
</gene>
<dbReference type="AlphaFoldDB" id="A0A7S4V9Y0"/>
<organism evidence="1">
    <name type="scientific">Alexandrium monilatum</name>
    <dbReference type="NCBI Taxonomy" id="311494"/>
    <lineage>
        <taxon>Eukaryota</taxon>
        <taxon>Sar</taxon>
        <taxon>Alveolata</taxon>
        <taxon>Dinophyceae</taxon>
        <taxon>Gonyaulacales</taxon>
        <taxon>Pyrocystaceae</taxon>
        <taxon>Alexandrium</taxon>
    </lineage>
</organism>
<evidence type="ECO:0000313" key="1">
    <source>
        <dbReference type="EMBL" id="CAE4616562.1"/>
    </source>
</evidence>
<sequence length="476" mass="51568">MDCNFLEAPCMQLLNSSAGADLLETTKVLAKLKEVGRDGLHAVGINGSTWVNRFATGRCESMATTDIPQSPPQLEKLRTRLQDLEAGGLWPVLVHADGTQDGLGARFKRALEFTSAALHMGFKAVVLAMPPASGLLYPVWEHGEVWCHESPAQSLKPPEPDEMYPIRCWRFELQADFLAQSPEPEGRMLLWGAPASEATLPAVGSGSGDAPARRFGCFQLPEDIAHSSAWNFHRANPPQPEVLARLFQSGRAFASPALVLPERREALCGHGGPPDLWHVAVHIRRGDVGDDSGYTPTTQRRLGGQSFGDWLCSLATALGADAEGAKLAVHVHTEAKGQSRGDLRRLGLEGFGFAEGPGDDVEPVFHTRAQLKPTPKCGSVLEEAHVAVNDNPRDALLCMARADILVTSHSCLSWASAVLNEGLVLHPDGPARKAVLTPVDLRDQYLDWAGNWFPTSAVRRQPEALAAAFRRSHGQR</sequence>
<reference evidence="1" key="1">
    <citation type="submission" date="2021-01" db="EMBL/GenBank/DDBJ databases">
        <authorList>
            <person name="Corre E."/>
            <person name="Pelletier E."/>
            <person name="Niang G."/>
            <person name="Scheremetjew M."/>
            <person name="Finn R."/>
            <person name="Kale V."/>
            <person name="Holt S."/>
            <person name="Cochrane G."/>
            <person name="Meng A."/>
            <person name="Brown T."/>
            <person name="Cohen L."/>
        </authorList>
    </citation>
    <scope>NUCLEOTIDE SEQUENCE</scope>
    <source>
        <strain evidence="1">CCMP3105</strain>
    </source>
</reference>